<evidence type="ECO:0000313" key="7">
    <source>
        <dbReference type="Proteomes" id="UP001222275"/>
    </source>
</evidence>
<evidence type="ECO:0000313" key="6">
    <source>
        <dbReference type="EMBL" id="WEJ61714.1"/>
    </source>
</evidence>
<proteinExistence type="inferred from homology"/>
<dbReference type="InterPro" id="IPR029000">
    <property type="entry name" value="Cyclophilin-like_dom_sf"/>
</dbReference>
<keyword evidence="4" id="KW-0732">Signal</keyword>
<dbReference type="InterPro" id="IPR002130">
    <property type="entry name" value="Cyclophilin-type_PPIase_dom"/>
</dbReference>
<dbReference type="CDD" id="cd01920">
    <property type="entry name" value="cyclophilin_EcCYP_like"/>
    <property type="match status" value="1"/>
</dbReference>
<keyword evidence="3 4" id="KW-0413">Isomerase</keyword>
<dbReference type="EC" id="5.2.1.8" evidence="4"/>
<dbReference type="PROSITE" id="PS50072">
    <property type="entry name" value="CSA_PPIASE_2"/>
    <property type="match status" value="1"/>
</dbReference>
<feature type="chain" id="PRO_5044969724" description="Peptidyl-prolyl cis-trans isomerase" evidence="4">
    <location>
        <begin position="25"/>
        <end position="204"/>
    </location>
</feature>
<dbReference type="GO" id="GO:0016853">
    <property type="term" value="F:isomerase activity"/>
    <property type="evidence" value="ECO:0007669"/>
    <property type="project" value="UniProtKB-KW"/>
</dbReference>
<dbReference type="InterPro" id="IPR020892">
    <property type="entry name" value="Cyclophilin-type_PPIase_CS"/>
</dbReference>
<comment type="similarity">
    <text evidence="1 4">Belongs to the cyclophilin-type PPIase family.</text>
</comment>
<feature type="signal peptide" evidence="4">
    <location>
        <begin position="1"/>
        <end position="24"/>
    </location>
</feature>
<evidence type="ECO:0000256" key="3">
    <source>
        <dbReference type="ARBA" id="ARBA00023235"/>
    </source>
</evidence>
<dbReference type="PANTHER" id="PTHR43246">
    <property type="entry name" value="PEPTIDYL-PROLYL CIS-TRANS ISOMERASE CYP38, CHLOROPLASTIC"/>
    <property type="match status" value="1"/>
</dbReference>
<evidence type="ECO:0000256" key="2">
    <source>
        <dbReference type="ARBA" id="ARBA00023110"/>
    </source>
</evidence>
<dbReference type="RefSeq" id="WP_275593973.1">
    <property type="nucleotide sequence ID" value="NZ_CP102381.1"/>
</dbReference>
<evidence type="ECO:0000256" key="1">
    <source>
        <dbReference type="ARBA" id="ARBA00007365"/>
    </source>
</evidence>
<organism evidence="6 7">
    <name type="scientific">Thiomicrorhabdus lithotrophica</name>
    <dbReference type="NCBI Taxonomy" id="2949997"/>
    <lineage>
        <taxon>Bacteria</taxon>
        <taxon>Pseudomonadati</taxon>
        <taxon>Pseudomonadota</taxon>
        <taxon>Gammaproteobacteria</taxon>
        <taxon>Thiotrichales</taxon>
        <taxon>Piscirickettsiaceae</taxon>
        <taxon>Thiomicrorhabdus</taxon>
    </lineage>
</organism>
<reference evidence="6 7" key="1">
    <citation type="submission" date="2022-06" db="EMBL/GenBank/DDBJ databases">
        <title>Thiomicrohabdus sp. nov, an obligately chemolithoautotrophic, sulfur-oxidizing bacterium isolated from beach of Guanyin Mountain. Amoy.</title>
        <authorList>
            <person name="Zhu H."/>
        </authorList>
    </citation>
    <scope>NUCLEOTIDE SEQUENCE [LARGE SCALE GENOMIC DNA]</scope>
    <source>
        <strain evidence="6 7">XGS-01</strain>
    </source>
</reference>
<name>A0ABY8C729_9GAMM</name>
<feature type="domain" description="PPIase cyclophilin-type" evidence="5">
    <location>
        <begin position="49"/>
        <end position="202"/>
    </location>
</feature>
<dbReference type="PRINTS" id="PR00153">
    <property type="entry name" value="CSAPPISMRASE"/>
</dbReference>
<comment type="catalytic activity">
    <reaction evidence="4">
        <text>[protein]-peptidylproline (omega=180) = [protein]-peptidylproline (omega=0)</text>
        <dbReference type="Rhea" id="RHEA:16237"/>
        <dbReference type="Rhea" id="RHEA-COMP:10747"/>
        <dbReference type="Rhea" id="RHEA-COMP:10748"/>
        <dbReference type="ChEBI" id="CHEBI:83833"/>
        <dbReference type="ChEBI" id="CHEBI:83834"/>
        <dbReference type="EC" id="5.2.1.8"/>
    </reaction>
</comment>
<protein>
    <recommendedName>
        <fullName evidence="4">Peptidyl-prolyl cis-trans isomerase</fullName>
        <shortName evidence="4">PPIase</shortName>
        <ecNumber evidence="4">5.2.1.8</ecNumber>
    </recommendedName>
</protein>
<dbReference type="EMBL" id="CP102381">
    <property type="protein sequence ID" value="WEJ61714.1"/>
    <property type="molecule type" value="Genomic_DNA"/>
</dbReference>
<dbReference type="PROSITE" id="PS00170">
    <property type="entry name" value="CSA_PPIASE_1"/>
    <property type="match status" value="1"/>
</dbReference>
<evidence type="ECO:0000259" key="5">
    <source>
        <dbReference type="PROSITE" id="PS50072"/>
    </source>
</evidence>
<dbReference type="InterPro" id="IPR044665">
    <property type="entry name" value="E_coli_cyclophilin_A-like"/>
</dbReference>
<dbReference type="Pfam" id="PF00160">
    <property type="entry name" value="Pro_isomerase"/>
    <property type="match status" value="1"/>
</dbReference>
<comment type="function">
    <text evidence="4">PPIases accelerate the folding of proteins. It catalyzes the cis-trans isomerization of proline imidic peptide bonds in oligopeptides.</text>
</comment>
<evidence type="ECO:0000256" key="4">
    <source>
        <dbReference type="RuleBase" id="RU363019"/>
    </source>
</evidence>
<dbReference type="Gene3D" id="2.40.100.10">
    <property type="entry name" value="Cyclophilin-like"/>
    <property type="match status" value="1"/>
</dbReference>
<accession>A0ABY8C729</accession>
<keyword evidence="7" id="KW-1185">Reference proteome</keyword>
<sequence length="204" mass="22654">MTRRLFLTLKITLLSLFISGGVFAETEVKAAAPAVTSEPPQVLIETSEGTIVLELYPSKAPKTVENFLKYVNEGFYDDTIFHRVIPGFMVQGGGFTADFEKKITHAPITNEADNGLRNRIGTVAMARTNDPHSATAQFFINVAQNTFLDYREKTSRAWGYAVFGKVTSGMKTVNKIRMVKTGFKNGMKDVPIKTVKIIKARQIK</sequence>
<dbReference type="Proteomes" id="UP001222275">
    <property type="component" value="Chromosome"/>
</dbReference>
<dbReference type="SUPFAM" id="SSF50891">
    <property type="entry name" value="Cyclophilin-like"/>
    <property type="match status" value="1"/>
</dbReference>
<keyword evidence="2 4" id="KW-0697">Rotamase</keyword>
<gene>
    <name evidence="6" type="ORF">NR989_06765</name>
</gene>